<feature type="transmembrane region" description="Helical" evidence="7">
    <location>
        <begin position="305"/>
        <end position="326"/>
    </location>
</feature>
<feature type="region of interest" description="Disordered" evidence="6">
    <location>
        <begin position="22"/>
        <end position="49"/>
    </location>
</feature>
<keyword evidence="5 7" id="KW-0472">Membrane</keyword>
<feature type="transmembrane region" description="Helical" evidence="7">
    <location>
        <begin position="139"/>
        <end position="159"/>
    </location>
</feature>
<accession>A0ABQ3BHT7</accession>
<evidence type="ECO:0000256" key="2">
    <source>
        <dbReference type="ARBA" id="ARBA00007362"/>
    </source>
</evidence>
<dbReference type="InterPro" id="IPR037185">
    <property type="entry name" value="EmrE-like"/>
</dbReference>
<dbReference type="EMBL" id="BMUW01000002">
    <property type="protein sequence ID" value="GGZ45837.1"/>
    <property type="molecule type" value="Genomic_DNA"/>
</dbReference>
<feature type="transmembrane region" description="Helical" evidence="7">
    <location>
        <begin position="219"/>
        <end position="241"/>
    </location>
</feature>
<comment type="subcellular location">
    <subcellularLocation>
        <location evidence="1">Membrane</location>
        <topology evidence="1">Multi-pass membrane protein</topology>
    </subcellularLocation>
</comment>
<evidence type="ECO:0000256" key="4">
    <source>
        <dbReference type="ARBA" id="ARBA00022989"/>
    </source>
</evidence>
<keyword evidence="10" id="KW-1185">Reference proteome</keyword>
<evidence type="ECO:0000256" key="3">
    <source>
        <dbReference type="ARBA" id="ARBA00022692"/>
    </source>
</evidence>
<dbReference type="SUPFAM" id="SSF103481">
    <property type="entry name" value="Multidrug resistance efflux transporter EmrE"/>
    <property type="match status" value="2"/>
</dbReference>
<feature type="transmembrane region" description="Helical" evidence="7">
    <location>
        <begin position="166"/>
        <end position="182"/>
    </location>
</feature>
<sequence>MHFAYGSGSPIVGGMKLDSSPATTPYSAGATGDGGQAGATGTMGAAASPRRTGRGAGVALMLGSGLSNQTGASIGALAFPVLGPVGVVAVRQWVAAVILGSVGRPRLRRFTAAQWRPVLGLALVFAGMNLSLYMAIERIGLGLAVTLEFLGPLTVALAGSRRRVDVAAAVAAAVAVAVLMRPTPATDYLGIGLALLAAACWACYILLNRAVGTRLPGLEGSAAAAMVSATLYLPVGVWVLWYHRPTLAALGCALTAGVLSSAVPFLADLLALRRVPAHFFGVFMSVNPVFAALVGLAVLGERLDALAWLAIVVIVTANTAAVSTTARRAE</sequence>
<dbReference type="PANTHER" id="PTHR32322:SF2">
    <property type="entry name" value="EAMA DOMAIN-CONTAINING PROTEIN"/>
    <property type="match status" value="1"/>
</dbReference>
<feature type="transmembrane region" description="Helical" evidence="7">
    <location>
        <begin position="115"/>
        <end position="133"/>
    </location>
</feature>
<reference evidence="10" key="1">
    <citation type="journal article" date="2019" name="Int. J. Syst. Evol. Microbiol.">
        <title>The Global Catalogue of Microorganisms (GCM) 10K type strain sequencing project: providing services to taxonomists for standard genome sequencing and annotation.</title>
        <authorList>
            <consortium name="The Broad Institute Genomics Platform"/>
            <consortium name="The Broad Institute Genome Sequencing Center for Infectious Disease"/>
            <person name="Wu L."/>
            <person name="Ma J."/>
        </authorList>
    </citation>
    <scope>NUCLEOTIDE SEQUENCE [LARGE SCALE GENOMIC DNA]</scope>
    <source>
        <strain evidence="10">JCM 4602</strain>
    </source>
</reference>
<protein>
    <submittedName>
        <fullName evidence="9">Membrane protein</fullName>
    </submittedName>
</protein>
<keyword evidence="4 7" id="KW-1133">Transmembrane helix</keyword>
<comment type="similarity">
    <text evidence="2">Belongs to the EamA transporter family.</text>
</comment>
<evidence type="ECO:0000256" key="1">
    <source>
        <dbReference type="ARBA" id="ARBA00004141"/>
    </source>
</evidence>
<name>A0ABQ3BHT7_9ACTN</name>
<dbReference type="InterPro" id="IPR050638">
    <property type="entry name" value="AA-Vitamin_Transporters"/>
</dbReference>
<comment type="caution">
    <text evidence="9">The sequence shown here is derived from an EMBL/GenBank/DDBJ whole genome shotgun (WGS) entry which is preliminary data.</text>
</comment>
<organism evidence="9 10">
    <name type="scientific">Streptomyces rubiginosohelvolus</name>
    <dbReference type="NCBI Taxonomy" id="67362"/>
    <lineage>
        <taxon>Bacteria</taxon>
        <taxon>Bacillati</taxon>
        <taxon>Actinomycetota</taxon>
        <taxon>Actinomycetes</taxon>
        <taxon>Kitasatosporales</taxon>
        <taxon>Streptomycetaceae</taxon>
        <taxon>Streptomyces</taxon>
    </lineage>
</organism>
<evidence type="ECO:0000313" key="9">
    <source>
        <dbReference type="EMBL" id="GGZ45837.1"/>
    </source>
</evidence>
<evidence type="ECO:0000256" key="7">
    <source>
        <dbReference type="SAM" id="Phobius"/>
    </source>
</evidence>
<evidence type="ECO:0000256" key="5">
    <source>
        <dbReference type="ARBA" id="ARBA00023136"/>
    </source>
</evidence>
<feature type="transmembrane region" description="Helical" evidence="7">
    <location>
        <begin position="279"/>
        <end position="299"/>
    </location>
</feature>
<dbReference type="Pfam" id="PF00892">
    <property type="entry name" value="EamA"/>
    <property type="match status" value="1"/>
</dbReference>
<gene>
    <name evidence="9" type="ORF">GCM10010328_20520</name>
</gene>
<keyword evidence="3 7" id="KW-0812">Transmembrane</keyword>
<evidence type="ECO:0000256" key="6">
    <source>
        <dbReference type="SAM" id="MobiDB-lite"/>
    </source>
</evidence>
<proteinExistence type="inferred from homology"/>
<feature type="transmembrane region" description="Helical" evidence="7">
    <location>
        <begin position="247"/>
        <end position="267"/>
    </location>
</feature>
<dbReference type="PANTHER" id="PTHR32322">
    <property type="entry name" value="INNER MEMBRANE TRANSPORTER"/>
    <property type="match status" value="1"/>
</dbReference>
<dbReference type="InterPro" id="IPR000620">
    <property type="entry name" value="EamA_dom"/>
</dbReference>
<dbReference type="Proteomes" id="UP000624183">
    <property type="component" value="Unassembled WGS sequence"/>
</dbReference>
<feature type="transmembrane region" description="Helical" evidence="7">
    <location>
        <begin position="188"/>
        <end position="207"/>
    </location>
</feature>
<evidence type="ECO:0000259" key="8">
    <source>
        <dbReference type="Pfam" id="PF00892"/>
    </source>
</evidence>
<feature type="domain" description="EamA" evidence="8">
    <location>
        <begin position="189"/>
        <end position="316"/>
    </location>
</feature>
<evidence type="ECO:0000313" key="10">
    <source>
        <dbReference type="Proteomes" id="UP000624183"/>
    </source>
</evidence>